<dbReference type="EMBL" id="KQ986752">
    <property type="protein sequence ID" value="KZV58513.1"/>
    <property type="molecule type" value="Genomic_DNA"/>
</dbReference>
<name>A0A2Z7DGN5_9LAMI</name>
<keyword evidence="2" id="KW-1185">Reference proteome</keyword>
<gene>
    <name evidence="1" type="ORF">F511_23766</name>
</gene>
<sequence>MEDGKAELATQKYRVVSANQTYHGEISVGISVTAQGKADDIQEQGGWKESIF</sequence>
<proteinExistence type="predicted"/>
<dbReference type="AlphaFoldDB" id="A0A2Z7DGN5"/>
<reference evidence="1 2" key="1">
    <citation type="journal article" date="2015" name="Proc. Natl. Acad. Sci. U.S.A.">
        <title>The resurrection genome of Boea hygrometrica: A blueprint for survival of dehydration.</title>
        <authorList>
            <person name="Xiao L."/>
            <person name="Yang G."/>
            <person name="Zhang L."/>
            <person name="Yang X."/>
            <person name="Zhao S."/>
            <person name="Ji Z."/>
            <person name="Zhou Q."/>
            <person name="Hu M."/>
            <person name="Wang Y."/>
            <person name="Chen M."/>
            <person name="Xu Y."/>
            <person name="Jin H."/>
            <person name="Xiao X."/>
            <person name="Hu G."/>
            <person name="Bao F."/>
            <person name="Hu Y."/>
            <person name="Wan P."/>
            <person name="Li L."/>
            <person name="Deng X."/>
            <person name="Kuang T."/>
            <person name="Xiang C."/>
            <person name="Zhu J.K."/>
            <person name="Oliver M.J."/>
            <person name="He Y."/>
        </authorList>
    </citation>
    <scope>NUCLEOTIDE SEQUENCE [LARGE SCALE GENOMIC DNA]</scope>
    <source>
        <strain evidence="2">cv. XS01</strain>
    </source>
</reference>
<evidence type="ECO:0000313" key="2">
    <source>
        <dbReference type="Proteomes" id="UP000250235"/>
    </source>
</evidence>
<accession>A0A2Z7DGN5</accession>
<dbReference type="OrthoDB" id="419768at2759"/>
<organism evidence="1 2">
    <name type="scientific">Dorcoceras hygrometricum</name>
    <dbReference type="NCBI Taxonomy" id="472368"/>
    <lineage>
        <taxon>Eukaryota</taxon>
        <taxon>Viridiplantae</taxon>
        <taxon>Streptophyta</taxon>
        <taxon>Embryophyta</taxon>
        <taxon>Tracheophyta</taxon>
        <taxon>Spermatophyta</taxon>
        <taxon>Magnoliopsida</taxon>
        <taxon>eudicotyledons</taxon>
        <taxon>Gunneridae</taxon>
        <taxon>Pentapetalae</taxon>
        <taxon>asterids</taxon>
        <taxon>lamiids</taxon>
        <taxon>Lamiales</taxon>
        <taxon>Gesneriaceae</taxon>
        <taxon>Didymocarpoideae</taxon>
        <taxon>Trichosporeae</taxon>
        <taxon>Loxocarpinae</taxon>
        <taxon>Dorcoceras</taxon>
    </lineage>
</organism>
<dbReference type="Proteomes" id="UP000250235">
    <property type="component" value="Unassembled WGS sequence"/>
</dbReference>
<evidence type="ECO:0000313" key="1">
    <source>
        <dbReference type="EMBL" id="KZV58513.1"/>
    </source>
</evidence>
<protein>
    <submittedName>
        <fullName evidence="1">Uncharacterized protein</fullName>
    </submittedName>
</protein>